<dbReference type="PANTHER" id="PTHR48079:SF6">
    <property type="entry name" value="NAD(P)-BINDING DOMAIN-CONTAINING PROTEIN-RELATED"/>
    <property type="match status" value="1"/>
</dbReference>
<dbReference type="InterPro" id="IPR036291">
    <property type="entry name" value="NAD(P)-bd_dom_sf"/>
</dbReference>
<gene>
    <name evidence="2" type="ORF">GCM10008096_09070</name>
</gene>
<sequence>MRKALVLGGTQFLGLHLVERLMDAGYDVTLCNRGQTNPGAFPQLRTIPGNRDGNMSGLDGTCWDVVFDLSADGPEHVANVAGRINRDTRYVFVSTINVYADTSGHGPVTEDDSVFTTPSERVDPESAESYGQLKALAESEVRSSFRDHHIVRPGVISGPGDPSDRLAYWVTRFADSGSHIVPEPADAPVQFIDVRDLADWLVELGTVAGNVTCNAVGQRTTLSALLTAVERVSGSSVERVALTVAEMRKHQVAAWTDIPLWLPPSDTSKRSFFNMAAIEAEAQGLQARSAEETIQDILSWADTEQLRSAPRYGLSAAREAELISAIRSE</sequence>
<protein>
    <recommendedName>
        <fullName evidence="1">NAD-dependent epimerase/dehydratase domain-containing protein</fullName>
    </recommendedName>
</protein>
<dbReference type="Proteomes" id="UP000642819">
    <property type="component" value="Unassembled WGS sequence"/>
</dbReference>
<dbReference type="InterPro" id="IPR001509">
    <property type="entry name" value="Epimerase_deHydtase"/>
</dbReference>
<keyword evidence="3" id="KW-1185">Reference proteome</keyword>
<evidence type="ECO:0000313" key="3">
    <source>
        <dbReference type="Proteomes" id="UP000642819"/>
    </source>
</evidence>
<dbReference type="InterPro" id="IPR051783">
    <property type="entry name" value="NAD(P)-dependent_oxidoreduct"/>
</dbReference>
<accession>A0ABQ3GEI1</accession>
<dbReference type="PANTHER" id="PTHR48079">
    <property type="entry name" value="PROTEIN YEEZ"/>
    <property type="match status" value="1"/>
</dbReference>
<organism evidence="2 3">
    <name type="scientific">Zhihengliuella salsuginis</name>
    <dbReference type="NCBI Taxonomy" id="578222"/>
    <lineage>
        <taxon>Bacteria</taxon>
        <taxon>Bacillati</taxon>
        <taxon>Actinomycetota</taxon>
        <taxon>Actinomycetes</taxon>
        <taxon>Micrococcales</taxon>
        <taxon>Micrococcaceae</taxon>
        <taxon>Zhihengliuella</taxon>
    </lineage>
</organism>
<dbReference type="Pfam" id="PF01370">
    <property type="entry name" value="Epimerase"/>
    <property type="match status" value="1"/>
</dbReference>
<reference evidence="3" key="1">
    <citation type="journal article" date="2019" name="Int. J. Syst. Evol. Microbiol.">
        <title>The Global Catalogue of Microorganisms (GCM) 10K type strain sequencing project: providing services to taxonomists for standard genome sequencing and annotation.</title>
        <authorList>
            <consortium name="The Broad Institute Genomics Platform"/>
            <consortium name="The Broad Institute Genome Sequencing Center for Infectious Disease"/>
            <person name="Wu L."/>
            <person name="Ma J."/>
        </authorList>
    </citation>
    <scope>NUCLEOTIDE SEQUENCE [LARGE SCALE GENOMIC DNA]</scope>
    <source>
        <strain evidence="3">KCTC 19466</strain>
    </source>
</reference>
<dbReference type="EMBL" id="BMXK01000003">
    <property type="protein sequence ID" value="GHD03135.1"/>
    <property type="molecule type" value="Genomic_DNA"/>
</dbReference>
<dbReference type="SUPFAM" id="SSF51735">
    <property type="entry name" value="NAD(P)-binding Rossmann-fold domains"/>
    <property type="match status" value="1"/>
</dbReference>
<proteinExistence type="predicted"/>
<feature type="domain" description="NAD-dependent epimerase/dehydratase" evidence="1">
    <location>
        <begin position="71"/>
        <end position="202"/>
    </location>
</feature>
<comment type="caution">
    <text evidence="2">The sequence shown here is derived from an EMBL/GenBank/DDBJ whole genome shotgun (WGS) entry which is preliminary data.</text>
</comment>
<dbReference type="RefSeq" id="WP_189348923.1">
    <property type="nucleotide sequence ID" value="NZ_BMXK01000003.1"/>
</dbReference>
<name>A0ABQ3GEI1_9MICC</name>
<evidence type="ECO:0000313" key="2">
    <source>
        <dbReference type="EMBL" id="GHD03135.1"/>
    </source>
</evidence>
<dbReference type="Gene3D" id="3.40.50.720">
    <property type="entry name" value="NAD(P)-binding Rossmann-like Domain"/>
    <property type="match status" value="1"/>
</dbReference>
<evidence type="ECO:0000259" key="1">
    <source>
        <dbReference type="Pfam" id="PF01370"/>
    </source>
</evidence>